<reference evidence="12 13" key="1">
    <citation type="submission" date="2020-06" db="EMBL/GenBank/DDBJ databases">
        <title>Schlegella sp. ID0723 isolated from air conditioner.</title>
        <authorList>
            <person name="Kim D.Y."/>
            <person name="Kim D.-U."/>
        </authorList>
    </citation>
    <scope>NUCLEOTIDE SEQUENCE [LARGE SCALE GENOMIC DNA]</scope>
    <source>
        <strain evidence="12 13">ID0723</strain>
    </source>
</reference>
<dbReference type="InterPro" id="IPR005467">
    <property type="entry name" value="His_kinase_dom"/>
</dbReference>
<comment type="subcellular location">
    <subcellularLocation>
        <location evidence="2">Cell inner membrane</location>
        <topology evidence="2">Multi-pass membrane protein</topology>
    </subcellularLocation>
</comment>
<dbReference type="PANTHER" id="PTHR43047">
    <property type="entry name" value="TWO-COMPONENT HISTIDINE PROTEIN KINASE"/>
    <property type="match status" value="1"/>
</dbReference>
<dbReference type="Pfam" id="PF00072">
    <property type="entry name" value="Response_reg"/>
    <property type="match status" value="1"/>
</dbReference>
<dbReference type="FunFam" id="3.30.565.10:FF:000006">
    <property type="entry name" value="Sensor histidine kinase WalK"/>
    <property type="match status" value="1"/>
</dbReference>
<dbReference type="Gene3D" id="3.40.50.2300">
    <property type="match status" value="1"/>
</dbReference>
<dbReference type="RefSeq" id="WP_176070672.1">
    <property type="nucleotide sequence ID" value="NZ_JABWMJ010000009.1"/>
</dbReference>
<dbReference type="InterPro" id="IPR011006">
    <property type="entry name" value="CheY-like_superfamily"/>
</dbReference>
<dbReference type="Pfam" id="PF01590">
    <property type="entry name" value="GAF"/>
    <property type="match status" value="1"/>
</dbReference>
<dbReference type="InterPro" id="IPR004358">
    <property type="entry name" value="Sig_transdc_His_kin-like_C"/>
</dbReference>
<dbReference type="GO" id="GO:0005886">
    <property type="term" value="C:plasma membrane"/>
    <property type="evidence" value="ECO:0007669"/>
    <property type="project" value="UniProtKB-SubCell"/>
</dbReference>
<dbReference type="NCBIfam" id="TIGR00229">
    <property type="entry name" value="sensory_box"/>
    <property type="match status" value="1"/>
</dbReference>
<dbReference type="FunFam" id="3.30.450.20:FF:000099">
    <property type="entry name" value="Sensory box sensor histidine kinase"/>
    <property type="match status" value="1"/>
</dbReference>
<dbReference type="InterPro" id="IPR035965">
    <property type="entry name" value="PAS-like_dom_sf"/>
</dbReference>
<protein>
    <recommendedName>
        <fullName evidence="3">histidine kinase</fullName>
        <ecNumber evidence="3">2.7.13.3</ecNumber>
    </recommendedName>
</protein>
<dbReference type="AlphaFoldDB" id="A0A7Y6NRF6"/>
<dbReference type="SMART" id="SM00086">
    <property type="entry name" value="PAC"/>
    <property type="match status" value="1"/>
</dbReference>
<feature type="domain" description="Histidine kinase" evidence="9">
    <location>
        <begin position="318"/>
        <end position="535"/>
    </location>
</feature>
<dbReference type="GO" id="GO:0009927">
    <property type="term" value="F:histidine phosphotransfer kinase activity"/>
    <property type="evidence" value="ECO:0007669"/>
    <property type="project" value="TreeGrafter"/>
</dbReference>
<dbReference type="EMBL" id="JABWMJ010000009">
    <property type="protein sequence ID" value="NUZ07837.1"/>
    <property type="molecule type" value="Genomic_DNA"/>
</dbReference>
<evidence type="ECO:0000256" key="4">
    <source>
        <dbReference type="ARBA" id="ARBA00022553"/>
    </source>
</evidence>
<dbReference type="EC" id="2.7.13.3" evidence="3"/>
<feature type="compositionally biased region" description="Basic and acidic residues" evidence="8">
    <location>
        <begin position="538"/>
        <end position="553"/>
    </location>
</feature>
<dbReference type="InterPro" id="IPR001789">
    <property type="entry name" value="Sig_transdc_resp-reg_receiver"/>
</dbReference>
<feature type="compositionally biased region" description="Low complexity" evidence="8">
    <location>
        <begin position="559"/>
        <end position="570"/>
    </location>
</feature>
<keyword evidence="13" id="KW-1185">Reference proteome</keyword>
<dbReference type="InterPro" id="IPR000014">
    <property type="entry name" value="PAS"/>
</dbReference>
<dbReference type="PROSITE" id="PS50109">
    <property type="entry name" value="HIS_KIN"/>
    <property type="match status" value="1"/>
</dbReference>
<comment type="catalytic activity">
    <reaction evidence="1">
        <text>ATP + protein L-histidine = ADP + protein N-phospho-L-histidine.</text>
        <dbReference type="EC" id="2.7.13.3"/>
    </reaction>
</comment>
<dbReference type="Pfam" id="PF08447">
    <property type="entry name" value="PAS_3"/>
    <property type="match status" value="1"/>
</dbReference>
<dbReference type="PROSITE" id="PS50113">
    <property type="entry name" value="PAC"/>
    <property type="match status" value="1"/>
</dbReference>
<keyword evidence="5" id="KW-0808">Transferase</keyword>
<dbReference type="Gene3D" id="3.30.450.20">
    <property type="entry name" value="PAS domain"/>
    <property type="match status" value="1"/>
</dbReference>
<dbReference type="InterPro" id="IPR001610">
    <property type="entry name" value="PAC"/>
</dbReference>
<dbReference type="SMART" id="SM00387">
    <property type="entry name" value="HATPase_c"/>
    <property type="match status" value="1"/>
</dbReference>
<dbReference type="SUPFAM" id="SSF55785">
    <property type="entry name" value="PYP-like sensor domain (PAS domain)"/>
    <property type="match status" value="1"/>
</dbReference>
<dbReference type="InterPro" id="IPR036890">
    <property type="entry name" value="HATPase_C_sf"/>
</dbReference>
<dbReference type="SMART" id="SM00388">
    <property type="entry name" value="HisKA"/>
    <property type="match status" value="1"/>
</dbReference>
<evidence type="ECO:0000259" key="11">
    <source>
        <dbReference type="PROSITE" id="PS50113"/>
    </source>
</evidence>
<dbReference type="SMART" id="SM00091">
    <property type="entry name" value="PAS"/>
    <property type="match status" value="1"/>
</dbReference>
<dbReference type="SUPFAM" id="SSF47384">
    <property type="entry name" value="Homodimeric domain of signal transducing histidine kinase"/>
    <property type="match status" value="1"/>
</dbReference>
<evidence type="ECO:0000256" key="2">
    <source>
        <dbReference type="ARBA" id="ARBA00004429"/>
    </source>
</evidence>
<dbReference type="InterPro" id="IPR000700">
    <property type="entry name" value="PAS-assoc_C"/>
</dbReference>
<dbReference type="InterPro" id="IPR003661">
    <property type="entry name" value="HisK_dim/P_dom"/>
</dbReference>
<dbReference type="Proteomes" id="UP000529637">
    <property type="component" value="Unassembled WGS sequence"/>
</dbReference>
<evidence type="ECO:0000313" key="13">
    <source>
        <dbReference type="Proteomes" id="UP000529637"/>
    </source>
</evidence>
<name>A0A7Y6NRF6_9BURK</name>
<dbReference type="Pfam" id="PF02518">
    <property type="entry name" value="HATPase_c"/>
    <property type="match status" value="1"/>
</dbReference>
<feature type="domain" description="PAC" evidence="11">
    <location>
        <begin position="85"/>
        <end position="136"/>
    </location>
</feature>
<dbReference type="Gene3D" id="3.30.565.10">
    <property type="entry name" value="Histidine kinase-like ATPase, C-terminal domain"/>
    <property type="match status" value="1"/>
</dbReference>
<dbReference type="PANTHER" id="PTHR43047:SF72">
    <property type="entry name" value="OSMOSENSING HISTIDINE PROTEIN KINASE SLN1"/>
    <property type="match status" value="1"/>
</dbReference>
<dbReference type="Gene3D" id="1.10.287.130">
    <property type="match status" value="1"/>
</dbReference>
<dbReference type="GO" id="GO:0000155">
    <property type="term" value="F:phosphorelay sensor kinase activity"/>
    <property type="evidence" value="ECO:0007669"/>
    <property type="project" value="InterPro"/>
</dbReference>
<dbReference type="InterPro" id="IPR036097">
    <property type="entry name" value="HisK_dim/P_sf"/>
</dbReference>
<feature type="region of interest" description="Disordered" evidence="8">
    <location>
        <begin position="533"/>
        <end position="575"/>
    </location>
</feature>
<feature type="domain" description="Response regulatory" evidence="10">
    <location>
        <begin position="580"/>
        <end position="696"/>
    </location>
</feature>
<evidence type="ECO:0000313" key="12">
    <source>
        <dbReference type="EMBL" id="NUZ07837.1"/>
    </source>
</evidence>
<dbReference type="SUPFAM" id="SSF55874">
    <property type="entry name" value="ATPase domain of HSP90 chaperone/DNA topoisomerase II/histidine kinase"/>
    <property type="match status" value="1"/>
</dbReference>
<proteinExistence type="predicted"/>
<evidence type="ECO:0000256" key="7">
    <source>
        <dbReference type="PROSITE-ProRule" id="PRU00169"/>
    </source>
</evidence>
<dbReference type="InterPro" id="IPR003018">
    <property type="entry name" value="GAF"/>
</dbReference>
<dbReference type="SMART" id="SM00065">
    <property type="entry name" value="GAF"/>
    <property type="match status" value="1"/>
</dbReference>
<feature type="modified residue" description="4-aspartylphosphate" evidence="7">
    <location>
        <position position="629"/>
    </location>
</feature>
<evidence type="ECO:0000259" key="9">
    <source>
        <dbReference type="PROSITE" id="PS50109"/>
    </source>
</evidence>
<dbReference type="Gene3D" id="3.30.450.40">
    <property type="match status" value="1"/>
</dbReference>
<gene>
    <name evidence="12" type="ORF">HQN59_18900</name>
</gene>
<dbReference type="CDD" id="cd00082">
    <property type="entry name" value="HisKA"/>
    <property type="match status" value="1"/>
</dbReference>
<comment type="caution">
    <text evidence="12">The sequence shown here is derived from an EMBL/GenBank/DDBJ whole genome shotgun (WGS) entry which is preliminary data.</text>
</comment>
<dbReference type="PRINTS" id="PR00344">
    <property type="entry name" value="BCTRLSENSOR"/>
</dbReference>
<evidence type="ECO:0000256" key="1">
    <source>
        <dbReference type="ARBA" id="ARBA00000085"/>
    </source>
</evidence>
<dbReference type="CDD" id="cd00130">
    <property type="entry name" value="PAS"/>
    <property type="match status" value="1"/>
</dbReference>
<evidence type="ECO:0000256" key="3">
    <source>
        <dbReference type="ARBA" id="ARBA00012438"/>
    </source>
</evidence>
<dbReference type="Pfam" id="PF00512">
    <property type="entry name" value="HisKA"/>
    <property type="match status" value="1"/>
</dbReference>
<evidence type="ECO:0000256" key="5">
    <source>
        <dbReference type="ARBA" id="ARBA00022679"/>
    </source>
</evidence>
<evidence type="ECO:0000259" key="10">
    <source>
        <dbReference type="PROSITE" id="PS50110"/>
    </source>
</evidence>
<dbReference type="SMART" id="SM00448">
    <property type="entry name" value="REC"/>
    <property type="match status" value="1"/>
</dbReference>
<dbReference type="InterPro" id="IPR029016">
    <property type="entry name" value="GAF-like_dom_sf"/>
</dbReference>
<keyword evidence="4 7" id="KW-0597">Phosphoprotein</keyword>
<keyword evidence="6" id="KW-0418">Kinase</keyword>
<evidence type="ECO:0000256" key="6">
    <source>
        <dbReference type="ARBA" id="ARBA00022777"/>
    </source>
</evidence>
<dbReference type="SUPFAM" id="SSF55781">
    <property type="entry name" value="GAF domain-like"/>
    <property type="match status" value="1"/>
</dbReference>
<dbReference type="InterPro" id="IPR013655">
    <property type="entry name" value="PAS_fold_3"/>
</dbReference>
<dbReference type="SUPFAM" id="SSF52172">
    <property type="entry name" value="CheY-like"/>
    <property type="match status" value="1"/>
</dbReference>
<sequence length="704" mass="76071">MTAPVDPPPDAFEARLRALSTHTSAVLWHTAPDGSAVEVNPSWSAFTGQSPEQSAGWGWLAAIHPEDVSYVVASWRDGVARRALVEMQYRLRRRDGVWRDMEAQGVPVLADGEVREWVGVCIDVTDRKAARETLQASEERLRFLDRLSEATRSENEATRIMAVSAELLGRHLDAQRCAYADVEADNDRFTIRSDWSAEGVATSAGVYSLDLFGPQATSNLRRGRKLVVNDVDRELGDDGGGRMFNAIGIKAIICAPLVKDDRLVAMMAVHETTPRRWSDGDIALVGEVVERCWAHIERVRDAALLREQDRHKDEFLATLAHELRNPLAPMRFALAIMQRTQDPAKVADARAVVERQVTHMARLVDDLLDQSRINRGMIELRRERIGVAALMRQAVEASRPEIEAARHSLDVRLAPADLELDADPARIVQMIGNLLNNAAKYTPDGGRIVLAARPVGARVEIEVADNGIGIPLDQQARVFEMFSQLEHSASRAKGGLGIGLSLVKRLADMHGGAVRVRSAGPGTGTAFTIELPLAGAPEGRDGVPADTGGERLEQALPHGPSDAGSAPAASVERAPAPRGRVLVVEDNPDGLRSLLSLLEAFGYAAEAAADGPAALAAARAFAPDIVLLDLGLPGMDGCDVARALRAEGAAPGAVLVALTGWGAERDRERTRNAGFDHHLTKPVDPAALQTFLKRIRAEQAVPRA</sequence>
<dbReference type="InterPro" id="IPR003594">
    <property type="entry name" value="HATPase_dom"/>
</dbReference>
<dbReference type="PROSITE" id="PS50110">
    <property type="entry name" value="RESPONSE_REGULATORY"/>
    <property type="match status" value="1"/>
</dbReference>
<accession>A0A7Y6NRF6</accession>
<evidence type="ECO:0000256" key="8">
    <source>
        <dbReference type="SAM" id="MobiDB-lite"/>
    </source>
</evidence>
<organism evidence="12 13">
    <name type="scientific">Piscinibacter koreensis</name>
    <dbReference type="NCBI Taxonomy" id="2742824"/>
    <lineage>
        <taxon>Bacteria</taxon>
        <taxon>Pseudomonadati</taxon>
        <taxon>Pseudomonadota</taxon>
        <taxon>Betaproteobacteria</taxon>
        <taxon>Burkholderiales</taxon>
        <taxon>Sphaerotilaceae</taxon>
        <taxon>Piscinibacter</taxon>
    </lineage>
</organism>